<evidence type="ECO:0000256" key="2">
    <source>
        <dbReference type="ARBA" id="ARBA00005814"/>
    </source>
</evidence>
<dbReference type="GO" id="GO:0005524">
    <property type="term" value="F:ATP binding"/>
    <property type="evidence" value="ECO:0007669"/>
    <property type="project" value="UniProtKB-KW"/>
</dbReference>
<dbReference type="InterPro" id="IPR027417">
    <property type="entry name" value="P-loop_NTPase"/>
</dbReference>
<evidence type="ECO:0000256" key="6">
    <source>
        <dbReference type="ARBA" id="ARBA00022840"/>
    </source>
</evidence>
<dbReference type="Pfam" id="PF01061">
    <property type="entry name" value="ABC2_membrane"/>
    <property type="match status" value="1"/>
</dbReference>
<dbReference type="GO" id="GO:0016020">
    <property type="term" value="C:membrane"/>
    <property type="evidence" value="ECO:0007669"/>
    <property type="project" value="UniProtKB-SubCell"/>
</dbReference>
<reference evidence="11 12" key="1">
    <citation type="submission" date="2018-05" db="EMBL/GenBank/DDBJ databases">
        <title>Genome sequencing and assembly of the regulated plant pathogen Lachnellula willkommii and related sister species for the development of diagnostic species identification markers.</title>
        <authorList>
            <person name="Giroux E."/>
            <person name="Bilodeau G."/>
        </authorList>
    </citation>
    <scope>NUCLEOTIDE SEQUENCE [LARGE SCALE GENOMIC DNA]</scope>
    <source>
        <strain evidence="11 12">CBS 268.59</strain>
    </source>
</reference>
<dbReference type="PROSITE" id="PS00211">
    <property type="entry name" value="ABC_TRANSPORTER_1"/>
    <property type="match status" value="1"/>
</dbReference>
<evidence type="ECO:0000256" key="8">
    <source>
        <dbReference type="ARBA" id="ARBA00023136"/>
    </source>
</evidence>
<dbReference type="Gene3D" id="3.40.50.300">
    <property type="entry name" value="P-loop containing nucleotide triphosphate hydrolases"/>
    <property type="match status" value="1"/>
</dbReference>
<keyword evidence="3" id="KW-0813">Transport</keyword>
<dbReference type="InterPro" id="IPR017871">
    <property type="entry name" value="ABC_transporter-like_CS"/>
</dbReference>
<dbReference type="PANTHER" id="PTHR48042:SF11">
    <property type="entry name" value="ABC TRANSPORTER G FAMILY MEMBER 11"/>
    <property type="match status" value="1"/>
</dbReference>
<dbReference type="PANTHER" id="PTHR48042">
    <property type="entry name" value="ABC TRANSPORTER G FAMILY MEMBER 11"/>
    <property type="match status" value="1"/>
</dbReference>
<keyword evidence="12" id="KW-1185">Reference proteome</keyword>
<evidence type="ECO:0000313" key="12">
    <source>
        <dbReference type="Proteomes" id="UP000469558"/>
    </source>
</evidence>
<dbReference type="OrthoDB" id="66620at2759"/>
<accession>A0A8T9CCY7</accession>
<feature type="transmembrane region" description="Helical" evidence="9">
    <location>
        <begin position="397"/>
        <end position="420"/>
    </location>
</feature>
<proteinExistence type="inferred from homology"/>
<keyword evidence="7 9" id="KW-1133">Transmembrane helix</keyword>
<keyword evidence="4 9" id="KW-0812">Transmembrane</keyword>
<dbReference type="EMBL" id="QGMK01000428">
    <property type="protein sequence ID" value="TVY81750.1"/>
    <property type="molecule type" value="Genomic_DNA"/>
</dbReference>
<comment type="similarity">
    <text evidence="2">Belongs to the ABC transporter superfamily. ABCG family. Eye pigment precursor importer (TC 3.A.1.204) subfamily.</text>
</comment>
<comment type="caution">
    <text evidence="11">The sequence shown here is derived from an EMBL/GenBank/DDBJ whole genome shotgun (WGS) entry which is preliminary data.</text>
</comment>
<evidence type="ECO:0000256" key="4">
    <source>
        <dbReference type="ARBA" id="ARBA00022692"/>
    </source>
</evidence>
<organism evidence="11 12">
    <name type="scientific">Lachnellula suecica</name>
    <dbReference type="NCBI Taxonomy" id="602035"/>
    <lineage>
        <taxon>Eukaryota</taxon>
        <taxon>Fungi</taxon>
        <taxon>Dikarya</taxon>
        <taxon>Ascomycota</taxon>
        <taxon>Pezizomycotina</taxon>
        <taxon>Leotiomycetes</taxon>
        <taxon>Helotiales</taxon>
        <taxon>Lachnaceae</taxon>
        <taxon>Lachnellula</taxon>
    </lineage>
</organism>
<dbReference type="InterPro" id="IPR043926">
    <property type="entry name" value="ABCG_dom"/>
</dbReference>
<evidence type="ECO:0000256" key="9">
    <source>
        <dbReference type="SAM" id="Phobius"/>
    </source>
</evidence>
<dbReference type="FunFam" id="3.40.50.300:FF:001305">
    <property type="entry name" value="ABCG transporter ABC superfamily"/>
    <property type="match status" value="1"/>
</dbReference>
<keyword evidence="6" id="KW-0067">ATP-binding</keyword>
<dbReference type="AlphaFoldDB" id="A0A8T9CCY7"/>
<dbReference type="Pfam" id="PF19055">
    <property type="entry name" value="ABC2_membrane_7"/>
    <property type="match status" value="1"/>
</dbReference>
<dbReference type="GO" id="GO:0140359">
    <property type="term" value="F:ABC-type transporter activity"/>
    <property type="evidence" value="ECO:0007669"/>
    <property type="project" value="InterPro"/>
</dbReference>
<protein>
    <submittedName>
        <fullName evidence="11">ABC transporter G family member</fullName>
    </submittedName>
</protein>
<evidence type="ECO:0000313" key="11">
    <source>
        <dbReference type="EMBL" id="TVY81750.1"/>
    </source>
</evidence>
<name>A0A8T9CCY7_9HELO</name>
<comment type="subcellular location">
    <subcellularLocation>
        <location evidence="1">Membrane</location>
        <topology evidence="1">Multi-pass membrane protein</topology>
    </subcellularLocation>
</comment>
<feature type="transmembrane region" description="Helical" evidence="9">
    <location>
        <begin position="476"/>
        <end position="497"/>
    </location>
</feature>
<feature type="domain" description="ABC transporter" evidence="10">
    <location>
        <begin position="29"/>
        <end position="277"/>
    </location>
</feature>
<gene>
    <name evidence="11" type="primary">ABCG15</name>
    <name evidence="11" type="ORF">LSUE1_G002818</name>
</gene>
<evidence type="ECO:0000259" key="10">
    <source>
        <dbReference type="PROSITE" id="PS50893"/>
    </source>
</evidence>
<evidence type="ECO:0000256" key="3">
    <source>
        <dbReference type="ARBA" id="ARBA00022448"/>
    </source>
</evidence>
<evidence type="ECO:0000256" key="5">
    <source>
        <dbReference type="ARBA" id="ARBA00022741"/>
    </source>
</evidence>
<dbReference type="Pfam" id="PF00005">
    <property type="entry name" value="ABC_tran"/>
    <property type="match status" value="1"/>
</dbReference>
<feature type="transmembrane region" description="Helical" evidence="9">
    <location>
        <begin position="363"/>
        <end position="385"/>
    </location>
</feature>
<feature type="transmembrane region" description="Helical" evidence="9">
    <location>
        <begin position="440"/>
        <end position="464"/>
    </location>
</feature>
<dbReference type="SMART" id="SM00382">
    <property type="entry name" value="AAA"/>
    <property type="match status" value="1"/>
</dbReference>
<sequence>MSSQETFLIDVEQKAISDGHLVNESVRNFLWQGITVTVKDHKTGEPKAILSNIDGIVEAGQICALMGPSGCGKTTLLNVLAHRDATRGSKVDGVTLINGNQPSAGEFRQMSSYVEQEDALIGSLTVKETMHFATRLAHKNTLTKTERMRRIDDLLDSFGLWNQADSIVGTPICKGISGGQKRRLSVASQLITAPKILFLDEPTSGLDSAASWEVISFVKEVAKRNNLIVIASIHQPSTSTFQLFDRLLLLSRGKSHYFGSVTGVGRHFKTLGLPMPIHTNPAEFILDLMNTDFATRHGGIQDRLQKIQTGWNTSQKSTQLYLQISAAINQATHFSTLKSSNRNFPIVLMALIHRSFIKSYRDVVAYGIRIAMYTGLAIMMGTVWLRLSTEQRNIQPFINAIFFGSAFMSFMAVAYVPSFLEDRATFVKERANGLYGASAFMLSNFIIGLPYLFLISVIFSMIAYWLSNFRPTATAFFAWVMWLFLDLLAAESLVVLISSIFPVFVVSLALTAFANGLWMSVGGFLVPPETLNVFWRYVFHYIDYQSYVFQGMMVNEFSGRTYSCGAGCHCMYQTELESECKISGLGVLDQYGYKTGRTGEWVGILLAIVLVYRLLGLG</sequence>
<evidence type="ECO:0000256" key="1">
    <source>
        <dbReference type="ARBA" id="ARBA00004141"/>
    </source>
</evidence>
<evidence type="ECO:0000256" key="7">
    <source>
        <dbReference type="ARBA" id="ARBA00022989"/>
    </source>
</evidence>
<feature type="transmembrane region" description="Helical" evidence="9">
    <location>
        <begin position="503"/>
        <end position="526"/>
    </location>
</feature>
<dbReference type="GO" id="GO:0016887">
    <property type="term" value="F:ATP hydrolysis activity"/>
    <property type="evidence" value="ECO:0007669"/>
    <property type="project" value="InterPro"/>
</dbReference>
<dbReference type="InterPro" id="IPR003593">
    <property type="entry name" value="AAA+_ATPase"/>
</dbReference>
<dbReference type="InterPro" id="IPR052215">
    <property type="entry name" value="Plant_ABCG"/>
</dbReference>
<dbReference type="InterPro" id="IPR003439">
    <property type="entry name" value="ABC_transporter-like_ATP-bd"/>
</dbReference>
<feature type="transmembrane region" description="Helical" evidence="9">
    <location>
        <begin position="598"/>
        <end position="615"/>
    </location>
</feature>
<keyword evidence="8 9" id="KW-0472">Membrane</keyword>
<dbReference type="SUPFAM" id="SSF52540">
    <property type="entry name" value="P-loop containing nucleoside triphosphate hydrolases"/>
    <property type="match status" value="1"/>
</dbReference>
<dbReference type="PROSITE" id="PS50893">
    <property type="entry name" value="ABC_TRANSPORTER_2"/>
    <property type="match status" value="1"/>
</dbReference>
<dbReference type="Proteomes" id="UP000469558">
    <property type="component" value="Unassembled WGS sequence"/>
</dbReference>
<dbReference type="InterPro" id="IPR013525">
    <property type="entry name" value="ABC2_TM"/>
</dbReference>
<keyword evidence="5" id="KW-0547">Nucleotide-binding</keyword>